<dbReference type="RefSeq" id="WP_183790882.1">
    <property type="nucleotide sequence ID" value="NZ_JACIDU010000004.1"/>
</dbReference>
<accession>A0A7W6P1K0</accession>
<comment type="caution">
    <text evidence="1">The sequence shown here is derived from an EMBL/GenBank/DDBJ whole genome shotgun (WGS) entry which is preliminary data.</text>
</comment>
<keyword evidence="2" id="KW-1185">Reference proteome</keyword>
<name>A0A7W6P1K0_9HYPH</name>
<proteinExistence type="predicted"/>
<evidence type="ECO:0000313" key="1">
    <source>
        <dbReference type="EMBL" id="MBB4102879.1"/>
    </source>
</evidence>
<dbReference type="AlphaFoldDB" id="A0A7W6P1K0"/>
<organism evidence="1 2">
    <name type="scientific">Allorhizobium borbori</name>
    <dbReference type="NCBI Taxonomy" id="485907"/>
    <lineage>
        <taxon>Bacteria</taxon>
        <taxon>Pseudomonadati</taxon>
        <taxon>Pseudomonadota</taxon>
        <taxon>Alphaproteobacteria</taxon>
        <taxon>Hyphomicrobiales</taxon>
        <taxon>Rhizobiaceae</taxon>
        <taxon>Rhizobium/Agrobacterium group</taxon>
        <taxon>Allorhizobium</taxon>
    </lineage>
</organism>
<dbReference type="EMBL" id="JACIDU010000004">
    <property type="protein sequence ID" value="MBB4102879.1"/>
    <property type="molecule type" value="Genomic_DNA"/>
</dbReference>
<sequence>MKSPALWPGFLRFKRDKAVKHYPGAMAKKAQYPAKVPDLRFDKSAKTESCTGIH</sequence>
<dbReference type="Proteomes" id="UP000584824">
    <property type="component" value="Unassembled WGS sequence"/>
</dbReference>
<reference evidence="1 2" key="1">
    <citation type="submission" date="2020-08" db="EMBL/GenBank/DDBJ databases">
        <title>Genomic Encyclopedia of Type Strains, Phase IV (KMG-IV): sequencing the most valuable type-strain genomes for metagenomic binning, comparative biology and taxonomic classification.</title>
        <authorList>
            <person name="Goeker M."/>
        </authorList>
    </citation>
    <scope>NUCLEOTIDE SEQUENCE [LARGE SCALE GENOMIC DNA]</scope>
    <source>
        <strain evidence="1 2">DSM 26385</strain>
    </source>
</reference>
<gene>
    <name evidence="1" type="ORF">GGQ66_001422</name>
</gene>
<protein>
    <submittedName>
        <fullName evidence="1">Uncharacterized protein</fullName>
    </submittedName>
</protein>
<evidence type="ECO:0000313" key="2">
    <source>
        <dbReference type="Proteomes" id="UP000584824"/>
    </source>
</evidence>